<dbReference type="NCBIfam" id="NF003819">
    <property type="entry name" value="PRK05412.1"/>
    <property type="match status" value="1"/>
</dbReference>
<dbReference type="GO" id="GO:0000166">
    <property type="term" value="F:nucleotide binding"/>
    <property type="evidence" value="ECO:0007669"/>
    <property type="project" value="UniProtKB-UniRule"/>
</dbReference>
<dbReference type="Pfam" id="PF04461">
    <property type="entry name" value="YajQ"/>
    <property type="match status" value="1"/>
</dbReference>
<comment type="similarity">
    <text evidence="2 3">Belongs to the YajQ family.</text>
</comment>
<evidence type="ECO:0000313" key="7">
    <source>
        <dbReference type="Proteomes" id="UP000434342"/>
    </source>
</evidence>
<dbReference type="EMBL" id="VUND01000001">
    <property type="protein sequence ID" value="MST60146.1"/>
    <property type="molecule type" value="Genomic_DNA"/>
</dbReference>
<name>A0A1G6JL38_9ACTN</name>
<sequence>MAKESSFDVVSSVDMQEVDNAYQQAARELTQRYDLKQSNATIEFSRKDETFTVTAPSEFVAGQVVDVLNGKLVKRGIELGALKWGELEPATGAAVRRRAQLVQGIDKDTAKRISKDIRDLKLKCKATVEGDKLRVSSASRDTLQQVIAALKERDYGQPLQFTNYR</sequence>
<dbReference type="RefSeq" id="WP_090845608.1">
    <property type="nucleotide sequence ID" value="NZ_DBFONV010000009.1"/>
</dbReference>
<dbReference type="CDD" id="cd11740">
    <property type="entry name" value="YajQ_like"/>
    <property type="match status" value="1"/>
</dbReference>
<dbReference type="PANTHER" id="PTHR30476:SF0">
    <property type="entry name" value="UPF0234 PROTEIN YAJQ"/>
    <property type="match status" value="1"/>
</dbReference>
<reference evidence="6" key="1">
    <citation type="submission" date="2016-10" db="EMBL/GenBank/DDBJ databases">
        <authorList>
            <person name="Varghese N."/>
            <person name="Submissions S."/>
        </authorList>
    </citation>
    <scope>NUCLEOTIDE SEQUENCE [LARGE SCALE GENOMIC DNA]</scope>
    <source>
        <strain evidence="6">DSM 22619</strain>
    </source>
</reference>
<evidence type="ECO:0000313" key="5">
    <source>
        <dbReference type="EMBL" id="SDC19381.1"/>
    </source>
</evidence>
<evidence type="ECO:0000313" key="6">
    <source>
        <dbReference type="Proteomes" id="UP000198528"/>
    </source>
</evidence>
<dbReference type="InterPro" id="IPR036183">
    <property type="entry name" value="YajQ-like_sf"/>
</dbReference>
<dbReference type="GO" id="GO:0005829">
    <property type="term" value="C:cytosol"/>
    <property type="evidence" value="ECO:0007669"/>
    <property type="project" value="TreeGrafter"/>
</dbReference>
<dbReference type="HAMAP" id="MF_00632">
    <property type="entry name" value="UPF0234"/>
    <property type="match status" value="1"/>
</dbReference>
<protein>
    <recommendedName>
        <fullName evidence="3">Nucleotide-binding protein FYJ69_04370</fullName>
    </recommendedName>
</protein>
<organism evidence="5 6">
    <name type="scientific">Parafannyhessea umbonata</name>
    <dbReference type="NCBI Taxonomy" id="604330"/>
    <lineage>
        <taxon>Bacteria</taxon>
        <taxon>Bacillati</taxon>
        <taxon>Actinomycetota</taxon>
        <taxon>Coriobacteriia</taxon>
        <taxon>Coriobacteriales</taxon>
        <taxon>Atopobiaceae</taxon>
        <taxon>Parafannyhessea</taxon>
    </lineage>
</organism>
<dbReference type="InterPro" id="IPR035570">
    <property type="entry name" value="UPF0234_N"/>
</dbReference>
<comment type="function">
    <text evidence="3">Nucleotide-binding protein.</text>
</comment>
<gene>
    <name evidence="4" type="ORF">FYJ69_04370</name>
    <name evidence="5" type="ORF">SAMN04487824_10519</name>
</gene>
<dbReference type="AlphaFoldDB" id="A0A1G6JL38"/>
<dbReference type="Gene3D" id="3.30.70.990">
    <property type="entry name" value="YajQ-like, domain 2"/>
    <property type="match status" value="1"/>
</dbReference>
<evidence type="ECO:0000256" key="2">
    <source>
        <dbReference type="ARBA" id="ARBA00093450"/>
    </source>
</evidence>
<dbReference type="PANTHER" id="PTHR30476">
    <property type="entry name" value="UPF0234 PROTEIN YAJQ"/>
    <property type="match status" value="1"/>
</dbReference>
<evidence type="ECO:0000256" key="1">
    <source>
        <dbReference type="ARBA" id="ARBA00022741"/>
    </source>
</evidence>
<keyword evidence="1 3" id="KW-0547">Nucleotide-binding</keyword>
<dbReference type="Gene3D" id="3.30.70.860">
    <property type="match status" value="1"/>
</dbReference>
<dbReference type="STRING" id="604330.SAMN04489857_0808"/>
<dbReference type="Proteomes" id="UP000434342">
    <property type="component" value="Unassembled WGS sequence"/>
</dbReference>
<accession>A0A1G6JL38</accession>
<keyword evidence="6" id="KW-1185">Reference proteome</keyword>
<evidence type="ECO:0000313" key="4">
    <source>
        <dbReference type="EMBL" id="MST60146.1"/>
    </source>
</evidence>
<dbReference type="EMBL" id="FMZL01000005">
    <property type="protein sequence ID" value="SDC19381.1"/>
    <property type="molecule type" value="Genomic_DNA"/>
</dbReference>
<evidence type="ECO:0000256" key="3">
    <source>
        <dbReference type="HAMAP-Rule" id="MF_00632"/>
    </source>
</evidence>
<dbReference type="InterPro" id="IPR007551">
    <property type="entry name" value="YajQ/Smlt4090-like"/>
</dbReference>
<proteinExistence type="inferred from homology"/>
<dbReference type="SUPFAM" id="SSF89963">
    <property type="entry name" value="YajQ-like"/>
    <property type="match status" value="2"/>
</dbReference>
<dbReference type="Proteomes" id="UP000198528">
    <property type="component" value="Unassembled WGS sequence"/>
</dbReference>
<reference evidence="5" key="2">
    <citation type="submission" date="2016-10" db="EMBL/GenBank/DDBJ databases">
        <authorList>
            <person name="de Groot N.N."/>
        </authorList>
    </citation>
    <scope>NUCLEOTIDE SEQUENCE [LARGE SCALE GENOMIC DNA]</scope>
    <source>
        <strain evidence="5">DSM 22619</strain>
    </source>
</reference>
<reference evidence="4 7" key="3">
    <citation type="submission" date="2019-08" db="EMBL/GenBank/DDBJ databases">
        <title>In-depth cultivation of the pig gut microbiome towards novel bacterial diversity and tailored functional studies.</title>
        <authorList>
            <person name="Wylensek D."/>
            <person name="Hitch T.C.A."/>
            <person name="Clavel T."/>
        </authorList>
    </citation>
    <scope>NUCLEOTIDE SEQUENCE [LARGE SCALE GENOMIC DNA]</scope>
    <source>
        <strain evidence="4 7">WB01_CNA04</strain>
    </source>
</reference>
<dbReference type="InterPro" id="IPR035571">
    <property type="entry name" value="UPF0234-like_C"/>
</dbReference>